<feature type="signal peptide" evidence="2">
    <location>
        <begin position="1"/>
        <end position="21"/>
    </location>
</feature>
<sequence length="104" mass="12250">MAQSVCLWTLLFYYNNAATSCQQPTYQGPYQISTDEKNILTFALMEKLNEFPLIGRNQNFSSKKQQLITQTFSRKLRFRSLTARQRHQSRQVSKYQNICSDDKN</sequence>
<evidence type="ECO:0000313" key="4">
    <source>
        <dbReference type="Proteomes" id="UP000499080"/>
    </source>
</evidence>
<name>A0A4Y2TV70_ARAVE</name>
<proteinExistence type="predicted"/>
<organism evidence="3 4">
    <name type="scientific">Araneus ventricosus</name>
    <name type="common">Orbweaver spider</name>
    <name type="synonym">Epeira ventricosa</name>
    <dbReference type="NCBI Taxonomy" id="182803"/>
    <lineage>
        <taxon>Eukaryota</taxon>
        <taxon>Metazoa</taxon>
        <taxon>Ecdysozoa</taxon>
        <taxon>Arthropoda</taxon>
        <taxon>Chelicerata</taxon>
        <taxon>Arachnida</taxon>
        <taxon>Araneae</taxon>
        <taxon>Araneomorphae</taxon>
        <taxon>Entelegynae</taxon>
        <taxon>Araneoidea</taxon>
        <taxon>Araneidae</taxon>
        <taxon>Araneus</taxon>
    </lineage>
</organism>
<dbReference type="AlphaFoldDB" id="A0A4Y2TV70"/>
<reference evidence="3 4" key="1">
    <citation type="journal article" date="2019" name="Sci. Rep.">
        <title>Orb-weaving spider Araneus ventricosus genome elucidates the spidroin gene catalogue.</title>
        <authorList>
            <person name="Kono N."/>
            <person name="Nakamura H."/>
            <person name="Ohtoshi R."/>
            <person name="Moran D.A.P."/>
            <person name="Shinohara A."/>
            <person name="Yoshida Y."/>
            <person name="Fujiwara M."/>
            <person name="Mori M."/>
            <person name="Tomita M."/>
            <person name="Arakawa K."/>
        </authorList>
    </citation>
    <scope>NUCLEOTIDE SEQUENCE [LARGE SCALE GENOMIC DNA]</scope>
</reference>
<keyword evidence="4" id="KW-1185">Reference proteome</keyword>
<evidence type="ECO:0000256" key="1">
    <source>
        <dbReference type="SAM" id="MobiDB-lite"/>
    </source>
</evidence>
<accession>A0A4Y2TV70</accession>
<evidence type="ECO:0000256" key="2">
    <source>
        <dbReference type="SAM" id="SignalP"/>
    </source>
</evidence>
<comment type="caution">
    <text evidence="3">The sequence shown here is derived from an EMBL/GenBank/DDBJ whole genome shotgun (WGS) entry which is preliminary data.</text>
</comment>
<evidence type="ECO:0000313" key="3">
    <source>
        <dbReference type="EMBL" id="GBO03126.1"/>
    </source>
</evidence>
<feature type="region of interest" description="Disordered" evidence="1">
    <location>
        <begin position="82"/>
        <end position="104"/>
    </location>
</feature>
<feature type="chain" id="PRO_5021506692" evidence="2">
    <location>
        <begin position="22"/>
        <end position="104"/>
    </location>
</feature>
<gene>
    <name evidence="3" type="ORF">AVEN_220320_1</name>
</gene>
<protein>
    <submittedName>
        <fullName evidence="3">Uncharacterized protein</fullName>
    </submittedName>
</protein>
<keyword evidence="2" id="KW-0732">Signal</keyword>
<feature type="compositionally biased region" description="Polar residues" evidence="1">
    <location>
        <begin position="90"/>
        <end position="104"/>
    </location>
</feature>
<dbReference type="EMBL" id="BGPR01030542">
    <property type="protein sequence ID" value="GBO03126.1"/>
    <property type="molecule type" value="Genomic_DNA"/>
</dbReference>
<dbReference type="Proteomes" id="UP000499080">
    <property type="component" value="Unassembled WGS sequence"/>
</dbReference>